<keyword evidence="6 12" id="KW-0418">Kinase</keyword>
<dbReference type="CDD" id="cd16917">
    <property type="entry name" value="HATPase_UhpB-NarQ-NarX-like"/>
    <property type="match status" value="1"/>
</dbReference>
<keyword evidence="8" id="KW-0902">Two-component regulatory system</keyword>
<evidence type="ECO:0000256" key="4">
    <source>
        <dbReference type="ARBA" id="ARBA00022679"/>
    </source>
</evidence>
<keyword evidence="9" id="KW-1133">Transmembrane helix</keyword>
<dbReference type="InterPro" id="IPR003594">
    <property type="entry name" value="HATPase_dom"/>
</dbReference>
<dbReference type="GO" id="GO:0005524">
    <property type="term" value="F:ATP binding"/>
    <property type="evidence" value="ECO:0007669"/>
    <property type="project" value="UniProtKB-KW"/>
</dbReference>
<evidence type="ECO:0000313" key="13">
    <source>
        <dbReference type="Proteomes" id="UP000199515"/>
    </source>
</evidence>
<dbReference type="Proteomes" id="UP000199515">
    <property type="component" value="Unassembled WGS sequence"/>
</dbReference>
<dbReference type="Pfam" id="PF07730">
    <property type="entry name" value="HisKA_3"/>
    <property type="match status" value="1"/>
</dbReference>
<gene>
    <name evidence="12" type="ORF">SAMN05421504_10143</name>
</gene>
<dbReference type="Pfam" id="PF02518">
    <property type="entry name" value="HATPase_c"/>
    <property type="match status" value="1"/>
</dbReference>
<accession>A0A1H2RWX5</accession>
<feature type="transmembrane region" description="Helical" evidence="9">
    <location>
        <begin position="108"/>
        <end position="141"/>
    </location>
</feature>
<dbReference type="EMBL" id="FNON01000001">
    <property type="protein sequence ID" value="SDW23976.1"/>
    <property type="molecule type" value="Genomic_DNA"/>
</dbReference>
<evidence type="ECO:0000313" key="12">
    <source>
        <dbReference type="EMBL" id="SDW23976.1"/>
    </source>
</evidence>
<keyword evidence="9" id="KW-0812">Transmembrane</keyword>
<keyword evidence="9" id="KW-0472">Membrane</keyword>
<evidence type="ECO:0000259" key="11">
    <source>
        <dbReference type="Pfam" id="PF07730"/>
    </source>
</evidence>
<evidence type="ECO:0000256" key="8">
    <source>
        <dbReference type="ARBA" id="ARBA00023012"/>
    </source>
</evidence>
<dbReference type="GO" id="GO:0016020">
    <property type="term" value="C:membrane"/>
    <property type="evidence" value="ECO:0007669"/>
    <property type="project" value="InterPro"/>
</dbReference>
<feature type="transmembrane region" description="Helical" evidence="9">
    <location>
        <begin position="35"/>
        <end position="55"/>
    </location>
</feature>
<keyword evidence="5" id="KW-0547">Nucleotide-binding</keyword>
<keyword evidence="4" id="KW-0808">Transferase</keyword>
<dbReference type="GO" id="GO:0046983">
    <property type="term" value="F:protein dimerization activity"/>
    <property type="evidence" value="ECO:0007669"/>
    <property type="project" value="InterPro"/>
</dbReference>
<dbReference type="Gene3D" id="3.30.565.10">
    <property type="entry name" value="Histidine kinase-like ATPase, C-terminal domain"/>
    <property type="match status" value="1"/>
</dbReference>
<dbReference type="SUPFAM" id="SSF55874">
    <property type="entry name" value="ATPase domain of HSP90 chaperone/DNA topoisomerase II/histidine kinase"/>
    <property type="match status" value="1"/>
</dbReference>
<dbReference type="InterPro" id="IPR050482">
    <property type="entry name" value="Sensor_HK_TwoCompSys"/>
</dbReference>
<keyword evidence="13" id="KW-1185">Reference proteome</keyword>
<feature type="domain" description="Histidine kinase/HSP90-like ATPase" evidence="10">
    <location>
        <begin position="272"/>
        <end position="358"/>
    </location>
</feature>
<proteinExistence type="predicted"/>
<dbReference type="PANTHER" id="PTHR24421">
    <property type="entry name" value="NITRATE/NITRITE SENSOR PROTEIN NARX-RELATED"/>
    <property type="match status" value="1"/>
</dbReference>
<organism evidence="12 13">
    <name type="scientific">Amycolatopsis xylanica</name>
    <dbReference type="NCBI Taxonomy" id="589385"/>
    <lineage>
        <taxon>Bacteria</taxon>
        <taxon>Bacillati</taxon>
        <taxon>Actinomycetota</taxon>
        <taxon>Actinomycetes</taxon>
        <taxon>Pseudonocardiales</taxon>
        <taxon>Pseudonocardiaceae</taxon>
        <taxon>Amycolatopsis</taxon>
    </lineage>
</organism>
<comment type="catalytic activity">
    <reaction evidence="1">
        <text>ATP + protein L-histidine = ADP + protein N-phospho-L-histidine.</text>
        <dbReference type="EC" id="2.7.13.3"/>
    </reaction>
</comment>
<reference evidence="12 13" key="1">
    <citation type="submission" date="2016-10" db="EMBL/GenBank/DDBJ databases">
        <authorList>
            <person name="de Groot N.N."/>
        </authorList>
    </citation>
    <scope>NUCLEOTIDE SEQUENCE [LARGE SCALE GENOMIC DNA]</scope>
    <source>
        <strain evidence="12 13">CPCC 202699</strain>
    </source>
</reference>
<name>A0A1H2RWX5_9PSEU</name>
<feature type="transmembrane region" description="Helical" evidence="9">
    <location>
        <begin position="62"/>
        <end position="88"/>
    </location>
</feature>
<dbReference type="STRING" id="589385.SAMN05421504_10143"/>
<sequence>MFTRPRGHAYARSVLGTIALGCLVIAGWVPGTDTPWLAVYVLAYLCLIATIMLSSQTATPRLLLAAVAVTTLGGGAMVVAGSTLFGALLLCEMMFIAGFSMPLTTSSVFFTLAVAAAVSGQTTWGGTLTLCAVLLSVWLSGASRRQYLKRMEQAELLVAETRHSAALAERARIAREIHDIQAHSLSALSLQLEAAGAMLQSETQDLTKITACVDRASKLAREGIIETSRAVQALREDAVSLPDLLPSLVDGQDVRLSISGDPRELPPAAGLTLYRTVQEALTNARKHAPGSPVTVEVGYSTQEVTATVTNPASAQAAPLTGTGAGYGLTGIRERAELVGGTLVAGPLGDGWQVSVKVPS</sequence>
<evidence type="ECO:0000256" key="1">
    <source>
        <dbReference type="ARBA" id="ARBA00000085"/>
    </source>
</evidence>
<evidence type="ECO:0000256" key="9">
    <source>
        <dbReference type="SAM" id="Phobius"/>
    </source>
</evidence>
<dbReference type="Gene3D" id="1.20.5.1930">
    <property type="match status" value="1"/>
</dbReference>
<evidence type="ECO:0000259" key="10">
    <source>
        <dbReference type="Pfam" id="PF02518"/>
    </source>
</evidence>
<evidence type="ECO:0000256" key="7">
    <source>
        <dbReference type="ARBA" id="ARBA00022840"/>
    </source>
</evidence>
<keyword evidence="7" id="KW-0067">ATP-binding</keyword>
<evidence type="ECO:0000256" key="3">
    <source>
        <dbReference type="ARBA" id="ARBA00022553"/>
    </source>
</evidence>
<dbReference type="GO" id="GO:0000155">
    <property type="term" value="F:phosphorelay sensor kinase activity"/>
    <property type="evidence" value="ECO:0007669"/>
    <property type="project" value="InterPro"/>
</dbReference>
<evidence type="ECO:0000256" key="6">
    <source>
        <dbReference type="ARBA" id="ARBA00022777"/>
    </source>
</evidence>
<evidence type="ECO:0000256" key="2">
    <source>
        <dbReference type="ARBA" id="ARBA00012438"/>
    </source>
</evidence>
<dbReference type="AlphaFoldDB" id="A0A1H2RWX5"/>
<feature type="transmembrane region" description="Helical" evidence="9">
    <location>
        <begin position="9"/>
        <end position="29"/>
    </location>
</feature>
<dbReference type="PANTHER" id="PTHR24421:SF10">
    <property type="entry name" value="NITRATE_NITRITE SENSOR PROTEIN NARQ"/>
    <property type="match status" value="1"/>
</dbReference>
<dbReference type="InterPro" id="IPR036890">
    <property type="entry name" value="HATPase_C_sf"/>
</dbReference>
<keyword evidence="3" id="KW-0597">Phosphoprotein</keyword>
<feature type="domain" description="Signal transduction histidine kinase subgroup 3 dimerisation and phosphoacceptor" evidence="11">
    <location>
        <begin position="169"/>
        <end position="237"/>
    </location>
</feature>
<evidence type="ECO:0000256" key="5">
    <source>
        <dbReference type="ARBA" id="ARBA00022741"/>
    </source>
</evidence>
<protein>
    <recommendedName>
        <fullName evidence="2">histidine kinase</fullName>
        <ecNumber evidence="2">2.7.13.3</ecNumber>
    </recommendedName>
</protein>
<dbReference type="EC" id="2.7.13.3" evidence="2"/>
<dbReference type="InterPro" id="IPR011712">
    <property type="entry name" value="Sig_transdc_His_kin_sub3_dim/P"/>
</dbReference>